<organism evidence="3 4">
    <name type="scientific">Thioploca ingrica</name>
    <dbReference type="NCBI Taxonomy" id="40754"/>
    <lineage>
        <taxon>Bacteria</taxon>
        <taxon>Pseudomonadati</taxon>
        <taxon>Pseudomonadota</taxon>
        <taxon>Gammaproteobacteria</taxon>
        <taxon>Thiotrichales</taxon>
        <taxon>Thiotrichaceae</taxon>
        <taxon>Thioploca</taxon>
    </lineage>
</organism>
<evidence type="ECO:0000313" key="4">
    <source>
        <dbReference type="Proteomes" id="UP000031623"/>
    </source>
</evidence>
<dbReference type="GO" id="GO:0004222">
    <property type="term" value="F:metalloendopeptidase activity"/>
    <property type="evidence" value="ECO:0007669"/>
    <property type="project" value="TreeGrafter"/>
</dbReference>
<dbReference type="Proteomes" id="UP000031623">
    <property type="component" value="Chromosome"/>
</dbReference>
<dbReference type="KEGG" id="tig:THII_3107"/>
<dbReference type="EMBL" id="AP014633">
    <property type="protein sequence ID" value="BAP57404.1"/>
    <property type="molecule type" value="Genomic_DNA"/>
</dbReference>
<dbReference type="InterPro" id="IPR016047">
    <property type="entry name" value="M23ase_b-sheet_dom"/>
</dbReference>
<dbReference type="InterPro" id="IPR011055">
    <property type="entry name" value="Dup_hybrid_motif"/>
</dbReference>
<dbReference type="InterPro" id="IPR050570">
    <property type="entry name" value="Cell_wall_metabolism_enzyme"/>
</dbReference>
<feature type="compositionally biased region" description="Basic and acidic residues" evidence="1">
    <location>
        <begin position="1269"/>
        <end position="1278"/>
    </location>
</feature>
<feature type="region of interest" description="Disordered" evidence="1">
    <location>
        <begin position="990"/>
        <end position="1010"/>
    </location>
</feature>
<accession>A0A090AJ20</accession>
<protein>
    <recommendedName>
        <fullName evidence="2">M23ase beta-sheet core domain-containing protein</fullName>
    </recommendedName>
</protein>
<dbReference type="Pfam" id="PF01551">
    <property type="entry name" value="Peptidase_M23"/>
    <property type="match status" value="1"/>
</dbReference>
<feature type="domain" description="M23ase beta-sheet core" evidence="2">
    <location>
        <begin position="1145"/>
        <end position="1243"/>
    </location>
</feature>
<feature type="region of interest" description="Disordered" evidence="1">
    <location>
        <begin position="922"/>
        <end position="959"/>
    </location>
</feature>
<dbReference type="STRING" id="40754.THII_3107"/>
<proteinExistence type="predicted"/>
<dbReference type="PANTHER" id="PTHR21666:SF270">
    <property type="entry name" value="MUREIN HYDROLASE ACTIVATOR ENVC"/>
    <property type="match status" value="1"/>
</dbReference>
<name>A0A090AJ20_9GAMM</name>
<dbReference type="PANTHER" id="PTHR21666">
    <property type="entry name" value="PEPTIDASE-RELATED"/>
    <property type="match status" value="1"/>
</dbReference>
<evidence type="ECO:0000256" key="1">
    <source>
        <dbReference type="SAM" id="MobiDB-lite"/>
    </source>
</evidence>
<dbReference type="OrthoDB" id="4312432at2"/>
<sequence>MTTNKILPKVRGFVTSKEMGTSVEGVPVSLVWSINLLPIEKTESGTEVMSHDHPIRKEEISDGLQSGVIPQYATFGVLYSDHVGYFSFDLSRVEWLLSKISCKLLGRLIEQAEKLANNHVQLMFSLICPSNSNIRRDIPLSQLLGPLSFIDNPLTFNLEVDSSVPRTKQRLGYSIQNPDLLDWEISPKSFVGNPAPNLDNDNVINLLPSTHASHEYYFHELSNSLVVNSLNVEGLSGDYPTRDVVNILSDTPLSLMTNKSNLATTASTTSNQSPWMKGEVKEYRQTWFPQGHALGDILYSLALAPGESSEIAVIDWSREDTASRAEDTEYNESLAHMQRHDRMIDETVTGGLREEQSGGSEMWGGGIAAGVQNAAEGVLLGMLKLSGASQLGITGGYGNVSTNSSGIRNLSGRSVQNIADQVVQNSSLKRGLRSTVIMQATQKEKNVLQTRTITNPNHGHALTVQYYEVLRHFKVVTEYVGKRDVLLIPFSLIEFNEDNILRFKEVLQASLLDSSLANHFSVLTDKNYNFPIIPPNENPQPPQQDVSSVFWEGDEAVYKMEITVEVGNKSDFDEVDENELFFYIRWWEENGVDGKYTWKWTPWEGAHFNERRTYKKDVFLDYKGTANGIQRSHIHYVGIENNSDNEWDLANIEVSWFSDKIHGKTLWRANNLHFFKKGGNSTAYHIEEKVKLPPKPQLETQPQKQIDTPDPKIVYETGLRTAKINLLVGHFNKHKFHYSKAIWLTQDPQERAYLFGPYLSSLIENTPVAISGNYLAFPFVGDNHVTTAEDNQKETRIISLPTRGVFAEVFLSNNPGIEKRDITRYWNWMDTPVRSAPSITGVQPSSPNAPLNTTPSNLPSPTVQIMNAPSVPDPVGLAGALKVLGTPDIFRDMSGINQVSSLLDNLISGAVDMAQAKQMATQAKEALNKSTGKSSGGGSGTGTSNTTTRSLPSEPDPVKQIDKLDAIKYAKQEGLMDDKQANDAARGVVGGEPVGDYEPGLTPPQIDSEKPEKKLIEKKCGKGVCLLTYSDENERYSYYVTNETYDYIDFTIDLEKLENFLRPSKSVPYRTVISPRVMSEEHLLNIEVIDKSIRYKAGGPPIIFNHYLGNPNAKPDGTLYALPYPKGEKYKCTQGFKGKYSHSSKNAVDLDMPEGSIVCAARDGVVVEIKADSTVVGSRDPKDADKANFVRILHKDGTYAQYAHLQTGGVKVNVGSSVSEGEEIALSGNTGFSTGPHLHFEVLVVDGKGGWKTSSWKFKDETGQAFEPKANKEYENKSLGDFPNPDDQERAV</sequence>
<gene>
    <name evidence="3" type="ORF">THII_3107</name>
</gene>
<dbReference type="Gene3D" id="2.70.70.10">
    <property type="entry name" value="Glucose Permease (Domain IIA)"/>
    <property type="match status" value="1"/>
</dbReference>
<evidence type="ECO:0000313" key="3">
    <source>
        <dbReference type="EMBL" id="BAP57404.1"/>
    </source>
</evidence>
<reference evidence="3 4" key="1">
    <citation type="journal article" date="2014" name="ISME J.">
        <title>Ecophysiology of Thioploca ingrica as revealed by the complete genome sequence supplemented with proteomic evidence.</title>
        <authorList>
            <person name="Kojima H."/>
            <person name="Ogura Y."/>
            <person name="Yamamoto N."/>
            <person name="Togashi T."/>
            <person name="Mori H."/>
            <person name="Watanabe T."/>
            <person name="Nemoto F."/>
            <person name="Kurokawa K."/>
            <person name="Hayashi T."/>
            <person name="Fukui M."/>
        </authorList>
    </citation>
    <scope>NUCLEOTIDE SEQUENCE [LARGE SCALE GENOMIC DNA]</scope>
</reference>
<evidence type="ECO:0000259" key="2">
    <source>
        <dbReference type="Pfam" id="PF01551"/>
    </source>
</evidence>
<dbReference type="HOGENOM" id="CLU_262127_0_0_6"/>
<dbReference type="CDD" id="cd12797">
    <property type="entry name" value="M23_peptidase"/>
    <property type="match status" value="1"/>
</dbReference>
<feature type="compositionally biased region" description="Low complexity" evidence="1">
    <location>
        <begin position="922"/>
        <end position="933"/>
    </location>
</feature>
<keyword evidence="4" id="KW-1185">Reference proteome</keyword>
<feature type="region of interest" description="Disordered" evidence="1">
    <location>
        <begin position="1267"/>
        <end position="1292"/>
    </location>
</feature>
<dbReference type="SUPFAM" id="SSF51261">
    <property type="entry name" value="Duplicated hybrid motif"/>
    <property type="match status" value="1"/>
</dbReference>